<feature type="compositionally biased region" description="Acidic residues" evidence="6">
    <location>
        <begin position="181"/>
        <end position="191"/>
    </location>
</feature>
<dbReference type="GO" id="GO:0046983">
    <property type="term" value="F:protein dimerization activity"/>
    <property type="evidence" value="ECO:0007669"/>
    <property type="project" value="InterPro"/>
</dbReference>
<dbReference type="InterPro" id="IPR036879">
    <property type="entry name" value="TF_MADSbox_sf"/>
</dbReference>
<dbReference type="InterPro" id="IPR033897">
    <property type="entry name" value="SRF-like_MADS-box"/>
</dbReference>
<reference evidence="8 9" key="1">
    <citation type="journal article" date="2023" name="Int. J. Mol. Sci.">
        <title>De Novo Assembly and Annotation of 11 Diverse Shrub Willow (Salix) Genomes Reveals Novel Gene Organization in Sex-Linked Regions.</title>
        <authorList>
            <person name="Hyden B."/>
            <person name="Feng K."/>
            <person name="Yates T.B."/>
            <person name="Jawdy S."/>
            <person name="Cereghino C."/>
            <person name="Smart L.B."/>
            <person name="Muchero W."/>
        </authorList>
    </citation>
    <scope>NUCLEOTIDE SEQUENCE [LARGE SCALE GENOMIC DNA]</scope>
    <source>
        <tissue evidence="8">Shoot tip</tissue>
    </source>
</reference>
<evidence type="ECO:0000313" key="8">
    <source>
        <dbReference type="EMBL" id="KAJ6406780.1"/>
    </source>
</evidence>
<comment type="caution">
    <text evidence="8">The sequence shown here is derived from an EMBL/GenBank/DDBJ whole genome shotgun (WGS) entry which is preliminary data.</text>
</comment>
<feature type="compositionally biased region" description="Gly residues" evidence="6">
    <location>
        <begin position="435"/>
        <end position="457"/>
    </location>
</feature>
<evidence type="ECO:0000256" key="5">
    <source>
        <dbReference type="ARBA" id="ARBA00023242"/>
    </source>
</evidence>
<dbReference type="Gene3D" id="3.40.1810.10">
    <property type="entry name" value="Transcription factor, MADS-box"/>
    <property type="match status" value="1"/>
</dbReference>
<dbReference type="GO" id="GO:0045944">
    <property type="term" value="P:positive regulation of transcription by RNA polymerase II"/>
    <property type="evidence" value="ECO:0007669"/>
    <property type="project" value="InterPro"/>
</dbReference>
<dbReference type="GO" id="GO:0005634">
    <property type="term" value="C:nucleus"/>
    <property type="evidence" value="ECO:0007669"/>
    <property type="project" value="UniProtKB-SubCell"/>
</dbReference>
<comment type="subcellular location">
    <subcellularLocation>
        <location evidence="1">Nucleus</location>
    </subcellularLocation>
</comment>
<keyword evidence="2" id="KW-0805">Transcription regulation</keyword>
<evidence type="ECO:0000256" key="4">
    <source>
        <dbReference type="ARBA" id="ARBA00023163"/>
    </source>
</evidence>
<organism evidence="8 9">
    <name type="scientific">Salix udensis</name>
    <dbReference type="NCBI Taxonomy" id="889485"/>
    <lineage>
        <taxon>Eukaryota</taxon>
        <taxon>Viridiplantae</taxon>
        <taxon>Streptophyta</taxon>
        <taxon>Embryophyta</taxon>
        <taxon>Tracheophyta</taxon>
        <taxon>Spermatophyta</taxon>
        <taxon>Magnoliopsida</taxon>
        <taxon>eudicotyledons</taxon>
        <taxon>Gunneridae</taxon>
        <taxon>Pentapetalae</taxon>
        <taxon>rosids</taxon>
        <taxon>fabids</taxon>
        <taxon>Malpighiales</taxon>
        <taxon>Salicaceae</taxon>
        <taxon>Saliceae</taxon>
        <taxon>Salix</taxon>
    </lineage>
</organism>
<dbReference type="SUPFAM" id="SSF55455">
    <property type="entry name" value="SRF-like"/>
    <property type="match status" value="1"/>
</dbReference>
<evidence type="ECO:0000256" key="1">
    <source>
        <dbReference type="ARBA" id="ARBA00004123"/>
    </source>
</evidence>
<dbReference type="FunFam" id="3.40.1810.10:FF:000024">
    <property type="entry name" value="Agamous-like MADS-box protein AGL80"/>
    <property type="match status" value="1"/>
</dbReference>
<dbReference type="PANTHER" id="PTHR11945">
    <property type="entry name" value="MADS BOX PROTEIN"/>
    <property type="match status" value="1"/>
</dbReference>
<keyword evidence="4" id="KW-0804">Transcription</keyword>
<proteinExistence type="predicted"/>
<dbReference type="Proteomes" id="UP001162972">
    <property type="component" value="Chromosome 6"/>
</dbReference>
<dbReference type="CDD" id="cd00266">
    <property type="entry name" value="MADS_SRF_like"/>
    <property type="match status" value="1"/>
</dbReference>
<dbReference type="SMART" id="SM00432">
    <property type="entry name" value="MADS"/>
    <property type="match status" value="1"/>
</dbReference>
<name>A0AAD6NVR2_9ROSI</name>
<gene>
    <name evidence="8" type="ORF">OIU84_010319</name>
</gene>
<dbReference type="InterPro" id="IPR002100">
    <property type="entry name" value="TF_MADSbox"/>
</dbReference>
<dbReference type="PANTHER" id="PTHR11945:SF521">
    <property type="entry name" value="AGAMOUS-LIKE 48-RELATED"/>
    <property type="match status" value="1"/>
</dbReference>
<keyword evidence="3" id="KW-0238">DNA-binding</keyword>
<evidence type="ECO:0000256" key="3">
    <source>
        <dbReference type="ARBA" id="ARBA00023125"/>
    </source>
</evidence>
<evidence type="ECO:0000256" key="2">
    <source>
        <dbReference type="ARBA" id="ARBA00023015"/>
    </source>
</evidence>
<sequence>MTRKKVKLTWIVNDSARRASLKKRRVGLLKKVSELTILCGVKAFVIIYSPDDPEPDVWPSRPEVLKLLTRFQNMPEMERYRKMVNQETYLKERMGKLNEQSWKHRKNNKELEMAGLMQQVHRDKGFDGLDHTQLCGLAWLVKEKRKEIRKRIGYLERIPSFQLGAFPPGPFPFPFHYQDLDKDDDGGDDDGTSGQTGGEPRYGRTNPTDGGASWDQWFTDKINNPEDSVAGGSSARNDLGLPYPFNFTGGGGPDIGFHPGHNGGDDSLIDVFGLGLPLSRNMGDIRGGHNFDLGQLPRENESLRGSSSAGGNNFDLGLLLGSNMAGGNNEGDSFDSWLPSHDLGFNPGGNNSTSVELNSDLGLHQGHSTGGNNFDLWLPHENNMGGDSAVMNHVDTWLARGDMGGENLGLGLLPGSNFAGSSTAGNHFHSRDGSGDGAGSASGGSNSGLPGSFGAGSGDHIEQPFDVTKSWPSNNFNP</sequence>
<protein>
    <recommendedName>
        <fullName evidence="7">MADS-box domain-containing protein</fullName>
    </recommendedName>
</protein>
<keyword evidence="5" id="KW-0539">Nucleus</keyword>
<dbReference type="GO" id="GO:0000978">
    <property type="term" value="F:RNA polymerase II cis-regulatory region sequence-specific DNA binding"/>
    <property type="evidence" value="ECO:0007669"/>
    <property type="project" value="TreeGrafter"/>
</dbReference>
<dbReference type="GO" id="GO:0000981">
    <property type="term" value="F:DNA-binding transcription factor activity, RNA polymerase II-specific"/>
    <property type="evidence" value="ECO:0007669"/>
    <property type="project" value="InterPro"/>
</dbReference>
<dbReference type="EMBL" id="JAPFFJ010000016">
    <property type="protein sequence ID" value="KAJ6406780.1"/>
    <property type="molecule type" value="Genomic_DNA"/>
</dbReference>
<keyword evidence="9" id="KW-1185">Reference proteome</keyword>
<dbReference type="AlphaFoldDB" id="A0AAD6NVR2"/>
<dbReference type="PRINTS" id="PR00404">
    <property type="entry name" value="MADSDOMAIN"/>
</dbReference>
<feature type="domain" description="MADS-box" evidence="7">
    <location>
        <begin position="1"/>
        <end position="49"/>
    </location>
</feature>
<dbReference type="Pfam" id="PF00319">
    <property type="entry name" value="SRF-TF"/>
    <property type="match status" value="1"/>
</dbReference>
<dbReference type="PROSITE" id="PS50066">
    <property type="entry name" value="MADS_BOX_2"/>
    <property type="match status" value="1"/>
</dbReference>
<feature type="region of interest" description="Disordered" evidence="6">
    <location>
        <begin position="174"/>
        <end position="235"/>
    </location>
</feature>
<evidence type="ECO:0000256" key="6">
    <source>
        <dbReference type="SAM" id="MobiDB-lite"/>
    </source>
</evidence>
<feature type="region of interest" description="Disordered" evidence="6">
    <location>
        <begin position="423"/>
        <end position="478"/>
    </location>
</feature>
<accession>A0AAD6NVR2</accession>
<evidence type="ECO:0000259" key="7">
    <source>
        <dbReference type="PROSITE" id="PS50066"/>
    </source>
</evidence>
<evidence type="ECO:0000313" key="9">
    <source>
        <dbReference type="Proteomes" id="UP001162972"/>
    </source>
</evidence>